<accession>Q0IMS4</accession>
<gene>
    <name evidence="1" type="ordered locus">Os12g0548600</name>
</gene>
<organism evidence="1 2">
    <name type="scientific">Oryza sativa subsp. japonica</name>
    <name type="common">Rice</name>
    <dbReference type="NCBI Taxonomy" id="39947"/>
    <lineage>
        <taxon>Eukaryota</taxon>
        <taxon>Viridiplantae</taxon>
        <taxon>Streptophyta</taxon>
        <taxon>Embryophyta</taxon>
        <taxon>Tracheophyta</taxon>
        <taxon>Spermatophyta</taxon>
        <taxon>Magnoliopsida</taxon>
        <taxon>Liliopsida</taxon>
        <taxon>Poales</taxon>
        <taxon>Poaceae</taxon>
        <taxon>BOP clade</taxon>
        <taxon>Oryzoideae</taxon>
        <taxon>Oryzeae</taxon>
        <taxon>Oryzinae</taxon>
        <taxon>Oryza</taxon>
        <taxon>Oryza sativa</taxon>
    </lineage>
</organism>
<dbReference type="KEGG" id="dosa:Os12g0548600"/>
<dbReference type="AlphaFoldDB" id="Q0IMS4"/>
<sequence length="163" mass="17384">MRQASRWWGCRRRCRRRCGRGWGGSPWSPAGDPAGSTTMSASGMSLRITFFASSTGSPTTSGHDVFRSSSPAAAAPSCLPPELIADLSHLRTRSTDDELYIRNQRRGAAAAVNDGGARRQRQHDLAMLGGGKESHVVEVGSSGGEAAVCFRPGRDHDDETVAL</sequence>
<dbReference type="EMBL" id="AP008218">
    <property type="protein sequence ID" value="BAF29991.1"/>
    <property type="molecule type" value="Genomic_DNA"/>
</dbReference>
<proteinExistence type="predicted"/>
<dbReference type="Proteomes" id="UP000000763">
    <property type="component" value="Chromosome 12"/>
</dbReference>
<evidence type="ECO:0000313" key="2">
    <source>
        <dbReference type="Proteomes" id="UP000000763"/>
    </source>
</evidence>
<evidence type="ECO:0000313" key="1">
    <source>
        <dbReference type="EMBL" id="BAF29991.1"/>
    </source>
</evidence>
<protein>
    <submittedName>
        <fullName evidence="1">Os12g0548600 protein</fullName>
    </submittedName>
</protein>
<reference evidence="2" key="2">
    <citation type="journal article" date="2008" name="Nucleic Acids Res.">
        <title>The rice annotation project database (RAP-DB): 2008 update.</title>
        <authorList>
            <consortium name="The rice annotation project (RAP)"/>
        </authorList>
    </citation>
    <scope>GENOME REANNOTATION</scope>
    <source>
        <strain evidence="2">cv. Nipponbare</strain>
    </source>
</reference>
<reference evidence="1 2" key="1">
    <citation type="journal article" date="2005" name="Nature">
        <title>The map-based sequence of the rice genome.</title>
        <authorList>
            <consortium name="International rice genome sequencing project (IRGSP)"/>
            <person name="Matsumoto T."/>
            <person name="Wu J."/>
            <person name="Kanamori H."/>
            <person name="Katayose Y."/>
            <person name="Fujisawa M."/>
            <person name="Namiki N."/>
            <person name="Mizuno H."/>
            <person name="Yamamoto K."/>
            <person name="Antonio B.A."/>
            <person name="Baba T."/>
            <person name="Sakata K."/>
            <person name="Nagamura Y."/>
            <person name="Aoki H."/>
            <person name="Arikawa K."/>
            <person name="Arita K."/>
            <person name="Bito T."/>
            <person name="Chiden Y."/>
            <person name="Fujitsuka N."/>
            <person name="Fukunaka R."/>
            <person name="Hamada M."/>
            <person name="Harada C."/>
            <person name="Hayashi A."/>
            <person name="Hijishita S."/>
            <person name="Honda M."/>
            <person name="Hosokawa S."/>
            <person name="Ichikawa Y."/>
            <person name="Idonuma A."/>
            <person name="Iijima M."/>
            <person name="Ikeda M."/>
            <person name="Ikeno M."/>
            <person name="Ito K."/>
            <person name="Ito S."/>
            <person name="Ito T."/>
            <person name="Ito Y."/>
            <person name="Ito Y."/>
            <person name="Iwabuchi A."/>
            <person name="Kamiya K."/>
            <person name="Karasawa W."/>
            <person name="Kurita K."/>
            <person name="Katagiri S."/>
            <person name="Kikuta A."/>
            <person name="Kobayashi H."/>
            <person name="Kobayashi N."/>
            <person name="Machita K."/>
            <person name="Maehara T."/>
            <person name="Masukawa M."/>
            <person name="Mizubayashi T."/>
            <person name="Mukai Y."/>
            <person name="Nagasaki H."/>
            <person name="Nagata Y."/>
            <person name="Naito S."/>
            <person name="Nakashima M."/>
            <person name="Nakama Y."/>
            <person name="Nakamichi Y."/>
            <person name="Nakamura M."/>
            <person name="Meguro A."/>
            <person name="Negishi M."/>
            <person name="Ohta I."/>
            <person name="Ohta T."/>
            <person name="Okamoto M."/>
            <person name="Ono N."/>
            <person name="Saji S."/>
            <person name="Sakaguchi M."/>
            <person name="Sakai K."/>
            <person name="Shibata M."/>
            <person name="Shimokawa T."/>
            <person name="Song J."/>
            <person name="Takazaki Y."/>
            <person name="Terasawa K."/>
            <person name="Tsugane M."/>
            <person name="Tsuji K."/>
            <person name="Ueda S."/>
            <person name="Waki K."/>
            <person name="Yamagata H."/>
            <person name="Yamamoto M."/>
            <person name="Yamamoto S."/>
            <person name="Yamane H."/>
            <person name="Yoshiki S."/>
            <person name="Yoshihara R."/>
            <person name="Yukawa K."/>
            <person name="Zhong H."/>
            <person name="Yano M."/>
            <person name="Yuan Q."/>
            <person name="Ouyang S."/>
            <person name="Liu J."/>
            <person name="Jones K.M."/>
            <person name="Gansberger K."/>
            <person name="Moffat K."/>
            <person name="Hill J."/>
            <person name="Bera J."/>
            <person name="Fadrosh D."/>
            <person name="Jin S."/>
            <person name="Johri S."/>
            <person name="Kim M."/>
            <person name="Overton L."/>
            <person name="Reardon M."/>
            <person name="Tsitrin T."/>
            <person name="Vuong H."/>
            <person name="Weaver B."/>
            <person name="Ciecko A."/>
            <person name="Tallon L."/>
            <person name="Jackson J."/>
            <person name="Pai G."/>
            <person name="Aken S.V."/>
            <person name="Utterback T."/>
            <person name="Reidmuller S."/>
            <person name="Feldblyum T."/>
            <person name="Hsiao J."/>
            <person name="Zismann V."/>
            <person name="Iobst S."/>
            <person name="de Vazeille A.R."/>
            <person name="Buell C.R."/>
            <person name="Ying K."/>
            <person name="Li Y."/>
            <person name="Lu T."/>
            <person name="Huang Y."/>
            <person name="Zhao Q."/>
            <person name="Feng Q."/>
            <person name="Zhang L."/>
            <person name="Zhu J."/>
            <person name="Weng Q."/>
            <person name="Mu J."/>
            <person name="Lu Y."/>
            <person name="Fan D."/>
            <person name="Liu Y."/>
            <person name="Guan J."/>
            <person name="Zhang Y."/>
            <person name="Yu S."/>
            <person name="Liu X."/>
            <person name="Zhang Y."/>
            <person name="Hong G."/>
            <person name="Han B."/>
            <person name="Choisne N."/>
            <person name="Demange N."/>
            <person name="Orjeda G."/>
            <person name="Samain S."/>
            <person name="Cattolico L."/>
            <person name="Pelletier E."/>
            <person name="Couloux A."/>
            <person name="Segurens B."/>
            <person name="Wincker P."/>
            <person name="D'Hont A."/>
            <person name="Scarpelli C."/>
            <person name="Weissenbach J."/>
            <person name="Salanoubat M."/>
            <person name="Quetier F."/>
            <person name="Yu Y."/>
            <person name="Kim H.R."/>
            <person name="Rambo T."/>
            <person name="Currie J."/>
            <person name="Collura K."/>
            <person name="Luo M."/>
            <person name="Yang T."/>
            <person name="Ammiraju J.S.S."/>
            <person name="Engler F."/>
            <person name="Soderlund C."/>
            <person name="Wing R.A."/>
            <person name="Palmer L.E."/>
            <person name="de la Bastide M."/>
            <person name="Spiegel L."/>
            <person name="Nascimento L."/>
            <person name="Zutavern T."/>
            <person name="O'Shaughnessy A."/>
            <person name="Dike S."/>
            <person name="Dedhia N."/>
            <person name="Preston R."/>
            <person name="Balija V."/>
            <person name="McCombie W.R."/>
            <person name="Chow T."/>
            <person name="Chen H."/>
            <person name="Chung M."/>
            <person name="Chen C."/>
            <person name="Shaw J."/>
            <person name="Wu H."/>
            <person name="Hsiao K."/>
            <person name="Chao Y."/>
            <person name="Chu M."/>
            <person name="Cheng C."/>
            <person name="Hour A."/>
            <person name="Lee P."/>
            <person name="Lin S."/>
            <person name="Lin Y."/>
            <person name="Liou J."/>
            <person name="Liu S."/>
            <person name="Hsing Y."/>
            <person name="Raghuvanshi S."/>
            <person name="Mohanty A."/>
            <person name="Bharti A.K."/>
            <person name="Gaur A."/>
            <person name="Gupta V."/>
            <person name="Kumar D."/>
            <person name="Ravi V."/>
            <person name="Vij S."/>
            <person name="Kapur A."/>
            <person name="Khurana P."/>
            <person name="Khurana P."/>
            <person name="Khurana J.P."/>
            <person name="Tyagi A.K."/>
            <person name="Gaikwad K."/>
            <person name="Singh A."/>
            <person name="Dalal V."/>
            <person name="Srivastava S."/>
            <person name="Dixit A."/>
            <person name="Pal A.K."/>
            <person name="Ghazi I.A."/>
            <person name="Yadav M."/>
            <person name="Pandit A."/>
            <person name="Bhargava A."/>
            <person name="Sureshbabu K."/>
            <person name="Batra K."/>
            <person name="Sharma T.R."/>
            <person name="Mohapatra T."/>
            <person name="Singh N.K."/>
            <person name="Messing J."/>
            <person name="Nelson A.B."/>
            <person name="Fuks G."/>
            <person name="Kavchok S."/>
            <person name="Keizer G."/>
            <person name="Linton E."/>
            <person name="Llaca V."/>
            <person name="Song R."/>
            <person name="Tanyolac B."/>
            <person name="Young S."/>
            <person name="Ho-Il K."/>
            <person name="Hahn J.H."/>
            <person name="Sangsakoo G."/>
            <person name="Vanavichit A."/>
            <person name="de Mattos Luiz.A.T."/>
            <person name="Zimmer P.D."/>
            <person name="Malone G."/>
            <person name="Dellagostin O."/>
            <person name="de Oliveira A.C."/>
            <person name="Bevan M."/>
            <person name="Bancroft I."/>
            <person name="Minx P."/>
            <person name="Cordum H."/>
            <person name="Wilson R."/>
            <person name="Cheng Z."/>
            <person name="Jin W."/>
            <person name="Jiang J."/>
            <person name="Leong S.A."/>
            <person name="Iwama H."/>
            <person name="Gojobori T."/>
            <person name="Itoh T."/>
            <person name="Niimura Y."/>
            <person name="Fujii Y."/>
            <person name="Habara T."/>
            <person name="Sakai H."/>
            <person name="Sato Y."/>
            <person name="Wilson G."/>
            <person name="Kumar K."/>
            <person name="McCouch S."/>
            <person name="Juretic N."/>
            <person name="Hoen D."/>
            <person name="Wright S."/>
            <person name="Bruskiewich R."/>
            <person name="Bureau T."/>
            <person name="Miyao A."/>
            <person name="Hirochika H."/>
            <person name="Nishikawa T."/>
            <person name="Kadowaki K."/>
            <person name="Sugiura M."/>
            <person name="Burr B."/>
            <person name="Sasaki T."/>
        </authorList>
    </citation>
    <scope>NUCLEOTIDE SEQUENCE [LARGE SCALE GENOMIC DNA]</scope>
    <source>
        <strain evidence="2">cv. Nipponbare</strain>
    </source>
</reference>
<name>Q0IMS4_ORYSJ</name>